<name>A0ABY6BAF1_9GAMM</name>
<dbReference type="EMBL" id="CP104694">
    <property type="protein sequence ID" value="UXI67043.1"/>
    <property type="molecule type" value="Genomic_DNA"/>
</dbReference>
<dbReference type="Proteomes" id="UP001064632">
    <property type="component" value="Chromosome"/>
</dbReference>
<reference evidence="1" key="1">
    <citation type="submission" date="2022-09" db="EMBL/GenBank/DDBJ databases">
        <title>Tahibacter sp. nov., isolated from a fresh water.</title>
        <authorList>
            <person name="Baek J.H."/>
            <person name="Lee J.K."/>
            <person name="Kim J.M."/>
            <person name="Jeon C.O."/>
        </authorList>
    </citation>
    <scope>NUCLEOTIDE SEQUENCE</scope>
    <source>
        <strain evidence="1">W38</strain>
    </source>
</reference>
<evidence type="ECO:0000313" key="2">
    <source>
        <dbReference type="Proteomes" id="UP001064632"/>
    </source>
</evidence>
<organism evidence="1 2">
    <name type="scientific">Tahibacter amnicola</name>
    <dbReference type="NCBI Taxonomy" id="2976241"/>
    <lineage>
        <taxon>Bacteria</taxon>
        <taxon>Pseudomonadati</taxon>
        <taxon>Pseudomonadota</taxon>
        <taxon>Gammaproteobacteria</taxon>
        <taxon>Lysobacterales</taxon>
        <taxon>Rhodanobacteraceae</taxon>
        <taxon>Tahibacter</taxon>
    </lineage>
</organism>
<accession>A0ABY6BAF1</accession>
<evidence type="ECO:0000313" key="1">
    <source>
        <dbReference type="EMBL" id="UXI67043.1"/>
    </source>
</evidence>
<protein>
    <recommendedName>
        <fullName evidence="3">Restriction endonuclease</fullName>
    </recommendedName>
</protein>
<sequence length="257" mass="28653">MNSQYRGDDVTPRLYEALLNLSVDSVQVCRDAAFRIGADGVQRFAVFCEFYQSGVRHRVGFAVVDTRPVEEADIEGLQVGIRAVGDDLLGVCVSTVGFEAGARRAADRLGVMILPAQELENLGRLLASRWNAGWMPEAHCMAEPFWCIGELADDSDIESTGKLYTLPPGNSARVIFFLSRNYAEAYRQALPDPEHWRVYGMPQYKLPELIRVADGERWDFGIVLHPQRSDGMFEIHPISPAALAGDFLVQEMTMRPS</sequence>
<dbReference type="RefSeq" id="WP_261694019.1">
    <property type="nucleotide sequence ID" value="NZ_CP104694.1"/>
</dbReference>
<gene>
    <name evidence="1" type="ORF">N4264_20160</name>
</gene>
<proteinExistence type="predicted"/>
<keyword evidence="2" id="KW-1185">Reference proteome</keyword>
<evidence type="ECO:0008006" key="3">
    <source>
        <dbReference type="Google" id="ProtNLM"/>
    </source>
</evidence>